<feature type="region of interest" description="Disordered" evidence="1">
    <location>
        <begin position="56"/>
        <end position="75"/>
    </location>
</feature>
<sequence>MKGGTFVGLTHYPQQTPSKLNDPQSPNAAKCLHTLCPSPPSPFIIMATMHASRPAVSSPLANPINTHSSSGPAAARMVPQRAYSFPRSSALRPLPLSVAVPAASKKPVKMIQPPASQRGSFVLNLTQAELGRQ</sequence>
<dbReference type="AlphaFoldDB" id="A0AAW0EIY5"/>
<accession>A0AAW0EIY5</accession>
<protein>
    <submittedName>
        <fullName evidence="2">Uncharacterized protein</fullName>
    </submittedName>
</protein>
<dbReference type="EMBL" id="JAWWNJ010000001">
    <property type="protein sequence ID" value="KAK7064528.1"/>
    <property type="molecule type" value="Genomic_DNA"/>
</dbReference>
<keyword evidence="3" id="KW-1185">Reference proteome</keyword>
<feature type="compositionally biased region" description="Polar residues" evidence="1">
    <location>
        <begin position="12"/>
        <end position="25"/>
    </location>
</feature>
<proteinExistence type="predicted"/>
<name>A0AAW0EIY5_9AGAR</name>
<evidence type="ECO:0000256" key="1">
    <source>
        <dbReference type="SAM" id="MobiDB-lite"/>
    </source>
</evidence>
<reference evidence="2 3" key="1">
    <citation type="journal article" date="2024" name="J Genomics">
        <title>Draft genome sequencing and assembly of Favolaschia claudopus CIRM-BRFM 2984 isolated from oak limbs.</title>
        <authorList>
            <person name="Navarro D."/>
            <person name="Drula E."/>
            <person name="Chaduli D."/>
            <person name="Cazenave R."/>
            <person name="Ahrendt S."/>
            <person name="Wang J."/>
            <person name="Lipzen A."/>
            <person name="Daum C."/>
            <person name="Barry K."/>
            <person name="Grigoriev I.V."/>
            <person name="Favel A."/>
            <person name="Rosso M.N."/>
            <person name="Martin F."/>
        </authorList>
    </citation>
    <scope>NUCLEOTIDE SEQUENCE [LARGE SCALE GENOMIC DNA]</scope>
    <source>
        <strain evidence="2 3">CIRM-BRFM 2984</strain>
    </source>
</reference>
<feature type="region of interest" description="Disordered" evidence="1">
    <location>
        <begin position="1"/>
        <end position="25"/>
    </location>
</feature>
<evidence type="ECO:0000313" key="2">
    <source>
        <dbReference type="EMBL" id="KAK7064528.1"/>
    </source>
</evidence>
<gene>
    <name evidence="2" type="ORF">R3P38DRAFT_3165558</name>
</gene>
<evidence type="ECO:0000313" key="3">
    <source>
        <dbReference type="Proteomes" id="UP001362999"/>
    </source>
</evidence>
<comment type="caution">
    <text evidence="2">The sequence shown here is derived from an EMBL/GenBank/DDBJ whole genome shotgun (WGS) entry which is preliminary data.</text>
</comment>
<organism evidence="2 3">
    <name type="scientific">Favolaschia claudopus</name>
    <dbReference type="NCBI Taxonomy" id="2862362"/>
    <lineage>
        <taxon>Eukaryota</taxon>
        <taxon>Fungi</taxon>
        <taxon>Dikarya</taxon>
        <taxon>Basidiomycota</taxon>
        <taxon>Agaricomycotina</taxon>
        <taxon>Agaricomycetes</taxon>
        <taxon>Agaricomycetidae</taxon>
        <taxon>Agaricales</taxon>
        <taxon>Marasmiineae</taxon>
        <taxon>Mycenaceae</taxon>
        <taxon>Favolaschia</taxon>
    </lineage>
</organism>
<feature type="compositionally biased region" description="Polar residues" evidence="1">
    <location>
        <begin position="59"/>
        <end position="71"/>
    </location>
</feature>
<dbReference type="Proteomes" id="UP001362999">
    <property type="component" value="Unassembled WGS sequence"/>
</dbReference>